<evidence type="ECO:0000256" key="5">
    <source>
        <dbReference type="SAM" id="SignalP"/>
    </source>
</evidence>
<organism evidence="7 8">
    <name type="scientific">Alteripontixanthobacter maritimus</name>
    <dbReference type="NCBI Taxonomy" id="2161824"/>
    <lineage>
        <taxon>Bacteria</taxon>
        <taxon>Pseudomonadati</taxon>
        <taxon>Pseudomonadota</taxon>
        <taxon>Alphaproteobacteria</taxon>
        <taxon>Sphingomonadales</taxon>
        <taxon>Erythrobacteraceae</taxon>
        <taxon>Alteripontixanthobacter</taxon>
    </lineage>
</organism>
<dbReference type="CDD" id="cd02968">
    <property type="entry name" value="SCO"/>
    <property type="match status" value="1"/>
</dbReference>
<protein>
    <submittedName>
        <fullName evidence="7">SCO2-like protein</fullName>
    </submittedName>
</protein>
<dbReference type="EMBL" id="QBKA01000002">
    <property type="protein sequence ID" value="RDC59090.1"/>
    <property type="molecule type" value="Genomic_DNA"/>
</dbReference>
<evidence type="ECO:0000256" key="1">
    <source>
        <dbReference type="ARBA" id="ARBA00010996"/>
    </source>
</evidence>
<feature type="disulfide bond" description="Redox-active" evidence="4">
    <location>
        <begin position="84"/>
        <end position="88"/>
    </location>
</feature>
<feature type="signal peptide" evidence="5">
    <location>
        <begin position="1"/>
        <end position="30"/>
    </location>
</feature>
<feature type="chain" id="PRO_5016837163" evidence="5">
    <location>
        <begin position="31"/>
        <end position="212"/>
    </location>
</feature>
<dbReference type="PANTHER" id="PTHR12151:SF25">
    <property type="entry name" value="LINALOOL DEHYDRATASE_ISOMERASE DOMAIN-CONTAINING PROTEIN"/>
    <property type="match status" value="1"/>
</dbReference>
<evidence type="ECO:0000256" key="4">
    <source>
        <dbReference type="PIRSR" id="PIRSR603782-2"/>
    </source>
</evidence>
<dbReference type="Gene3D" id="3.40.30.10">
    <property type="entry name" value="Glutaredoxin"/>
    <property type="match status" value="1"/>
</dbReference>
<comment type="similarity">
    <text evidence="1">Belongs to the SCO1/2 family.</text>
</comment>
<keyword evidence="5" id="KW-0732">Signal</keyword>
<keyword evidence="3" id="KW-0479">Metal-binding</keyword>
<keyword evidence="2 3" id="KW-0186">Copper</keyword>
<evidence type="ECO:0000313" key="7">
    <source>
        <dbReference type="EMBL" id="RDC59090.1"/>
    </source>
</evidence>
<dbReference type="FunFam" id="3.40.30.10:FF:000013">
    <property type="entry name" value="Blast:Protein SCO1 homolog, mitochondrial"/>
    <property type="match status" value="1"/>
</dbReference>
<comment type="caution">
    <text evidence="7">The sequence shown here is derived from an EMBL/GenBank/DDBJ whole genome shotgun (WGS) entry which is preliminary data.</text>
</comment>
<feature type="binding site" evidence="3">
    <location>
        <position position="88"/>
    </location>
    <ligand>
        <name>Cu cation</name>
        <dbReference type="ChEBI" id="CHEBI:23378"/>
    </ligand>
</feature>
<reference evidence="7 8" key="1">
    <citation type="submission" date="2018-04" db="EMBL/GenBank/DDBJ databases">
        <title>Altererythrobacter sp. HME9302 genome sequencing and assembly.</title>
        <authorList>
            <person name="Kang H."/>
            <person name="Kim H."/>
            <person name="Joh K."/>
        </authorList>
    </citation>
    <scope>NUCLEOTIDE SEQUENCE [LARGE SCALE GENOMIC DNA]</scope>
    <source>
        <strain evidence="7 8">HME9302</strain>
    </source>
</reference>
<gene>
    <name evidence="7" type="ORF">HME9302_00269</name>
</gene>
<dbReference type="OrthoDB" id="9790194at2"/>
<dbReference type="GO" id="GO:0046872">
    <property type="term" value="F:metal ion binding"/>
    <property type="evidence" value="ECO:0007669"/>
    <property type="project" value="UniProtKB-KW"/>
</dbReference>
<feature type="binding site" evidence="3">
    <location>
        <position position="177"/>
    </location>
    <ligand>
        <name>Cu cation</name>
        <dbReference type="ChEBI" id="CHEBI:23378"/>
    </ligand>
</feature>
<dbReference type="SUPFAM" id="SSF52833">
    <property type="entry name" value="Thioredoxin-like"/>
    <property type="match status" value="1"/>
</dbReference>
<keyword evidence="4" id="KW-1015">Disulfide bond</keyword>
<name>A0A369Q3Q4_9SPHN</name>
<dbReference type="Pfam" id="PF02630">
    <property type="entry name" value="SCO1-SenC"/>
    <property type="match status" value="1"/>
</dbReference>
<evidence type="ECO:0000256" key="2">
    <source>
        <dbReference type="ARBA" id="ARBA00023008"/>
    </source>
</evidence>
<feature type="binding site" evidence="3">
    <location>
        <position position="84"/>
    </location>
    <ligand>
        <name>Cu cation</name>
        <dbReference type="ChEBI" id="CHEBI:23378"/>
    </ligand>
</feature>
<keyword evidence="8" id="KW-1185">Reference proteome</keyword>
<proteinExistence type="inferred from homology"/>
<accession>A0A369Q3Q4</accession>
<evidence type="ECO:0000313" key="8">
    <source>
        <dbReference type="Proteomes" id="UP000253727"/>
    </source>
</evidence>
<feature type="domain" description="Thioredoxin" evidence="6">
    <location>
        <begin position="46"/>
        <end position="212"/>
    </location>
</feature>
<evidence type="ECO:0000259" key="6">
    <source>
        <dbReference type="PROSITE" id="PS51352"/>
    </source>
</evidence>
<dbReference type="PROSITE" id="PS51352">
    <property type="entry name" value="THIOREDOXIN_2"/>
    <property type="match status" value="1"/>
</dbReference>
<dbReference type="PANTHER" id="PTHR12151">
    <property type="entry name" value="ELECTRON TRANSPORT PROTIN SCO1/SENC FAMILY MEMBER"/>
    <property type="match status" value="1"/>
</dbReference>
<dbReference type="InterPro" id="IPR003782">
    <property type="entry name" value="SCO1/SenC"/>
</dbReference>
<dbReference type="InterPro" id="IPR036249">
    <property type="entry name" value="Thioredoxin-like_sf"/>
</dbReference>
<evidence type="ECO:0000256" key="3">
    <source>
        <dbReference type="PIRSR" id="PIRSR603782-1"/>
    </source>
</evidence>
<sequence>MNLCAMGSIFNQTTAAFNAMLVSLAALALAACGPTPDRAETEGVRLEGAAVGGPFELTSETGETVRWSDWDGKYRIVYFGYTYCPDVCPVDTQKIARALAALKAEQPDLAAKIVPLFITIDPARDTPAVLTEFTDAFSPDMIGLTGTEDQITAVTKSYAASYARGEELDGGQYLMNHTNLAYLMGPDGAPLVAFSGDMTHEAITRDLLRWVE</sequence>
<dbReference type="AlphaFoldDB" id="A0A369Q3Q4"/>
<dbReference type="InterPro" id="IPR013766">
    <property type="entry name" value="Thioredoxin_domain"/>
</dbReference>
<dbReference type="Proteomes" id="UP000253727">
    <property type="component" value="Unassembled WGS sequence"/>
</dbReference>